<protein>
    <submittedName>
        <fullName evidence="1">Uncharacterized protein</fullName>
    </submittedName>
</protein>
<reference evidence="1" key="1">
    <citation type="submission" date="2021-03" db="EMBL/GenBank/DDBJ databases">
        <title>Whole genome shotgun sequence of Actinoplanes auranticolor NBRC 12245.</title>
        <authorList>
            <person name="Komaki H."/>
            <person name="Tamura T."/>
        </authorList>
    </citation>
    <scope>NUCLEOTIDE SEQUENCE</scope>
    <source>
        <strain evidence="1">NBRC 12245</strain>
    </source>
</reference>
<proteinExistence type="predicted"/>
<accession>A0A919VL57</accession>
<dbReference type="RefSeq" id="WP_212988678.1">
    <property type="nucleotide sequence ID" value="NZ_BAABEA010000019.1"/>
</dbReference>
<name>A0A919VL57_9ACTN</name>
<dbReference type="EMBL" id="BOQL01000021">
    <property type="protein sequence ID" value="GIM67302.1"/>
    <property type="molecule type" value="Genomic_DNA"/>
</dbReference>
<comment type="caution">
    <text evidence="1">The sequence shown here is derived from an EMBL/GenBank/DDBJ whole genome shotgun (WGS) entry which is preliminary data.</text>
</comment>
<dbReference type="AlphaFoldDB" id="A0A919VL57"/>
<gene>
    <name evidence="1" type="ORF">Aau02nite_26800</name>
</gene>
<keyword evidence="2" id="KW-1185">Reference proteome</keyword>
<evidence type="ECO:0000313" key="2">
    <source>
        <dbReference type="Proteomes" id="UP000681340"/>
    </source>
</evidence>
<evidence type="ECO:0000313" key="1">
    <source>
        <dbReference type="EMBL" id="GIM67302.1"/>
    </source>
</evidence>
<sequence length="83" mass="9158">MTDVESKILDETTAEPTPELIATHYLASVDELVEHLRAADQLGLGVRVSSYLVAADDDSDVYSARWELDLLTASPVHQEDETE</sequence>
<dbReference type="Proteomes" id="UP000681340">
    <property type="component" value="Unassembled WGS sequence"/>
</dbReference>
<organism evidence="1 2">
    <name type="scientific">Actinoplanes auranticolor</name>
    <dbReference type="NCBI Taxonomy" id="47988"/>
    <lineage>
        <taxon>Bacteria</taxon>
        <taxon>Bacillati</taxon>
        <taxon>Actinomycetota</taxon>
        <taxon>Actinomycetes</taxon>
        <taxon>Micromonosporales</taxon>
        <taxon>Micromonosporaceae</taxon>
        <taxon>Actinoplanes</taxon>
    </lineage>
</organism>